<evidence type="ECO:0000256" key="5">
    <source>
        <dbReference type="ARBA" id="ARBA00022989"/>
    </source>
</evidence>
<dbReference type="InterPro" id="IPR052923">
    <property type="entry name" value="UPF0718"/>
</dbReference>
<organism evidence="8 9">
    <name type="scientific">Polycladospora coralii</name>
    <dbReference type="NCBI Taxonomy" id="2771432"/>
    <lineage>
        <taxon>Bacteria</taxon>
        <taxon>Bacillati</taxon>
        <taxon>Bacillota</taxon>
        <taxon>Bacilli</taxon>
        <taxon>Bacillales</taxon>
        <taxon>Thermoactinomycetaceae</taxon>
        <taxon>Polycladospora</taxon>
    </lineage>
</organism>
<dbReference type="EMBL" id="JACXAH010000018">
    <property type="protein sequence ID" value="MBD1373114.1"/>
    <property type="molecule type" value="Genomic_DNA"/>
</dbReference>
<feature type="transmembrane region" description="Helical" evidence="7">
    <location>
        <begin position="325"/>
        <end position="344"/>
    </location>
</feature>
<name>A0A926N6K2_9BACL</name>
<feature type="transmembrane region" description="Helical" evidence="7">
    <location>
        <begin position="161"/>
        <end position="184"/>
    </location>
</feature>
<feature type="transmembrane region" description="Helical" evidence="7">
    <location>
        <begin position="235"/>
        <end position="255"/>
    </location>
</feature>
<comment type="caution">
    <text evidence="8">The sequence shown here is derived from an EMBL/GenBank/DDBJ whole genome shotgun (WGS) entry which is preliminary data.</text>
</comment>
<feature type="transmembrane region" description="Helical" evidence="7">
    <location>
        <begin position="131"/>
        <end position="155"/>
    </location>
</feature>
<feature type="transmembrane region" description="Helical" evidence="7">
    <location>
        <begin position="65"/>
        <end position="82"/>
    </location>
</feature>
<reference evidence="8" key="1">
    <citation type="submission" date="2020-09" db="EMBL/GenBank/DDBJ databases">
        <title>A novel bacterium of genus Hazenella, isolated from South China Sea.</title>
        <authorList>
            <person name="Huang H."/>
            <person name="Mo K."/>
            <person name="Hu Y."/>
        </authorList>
    </citation>
    <scope>NUCLEOTIDE SEQUENCE</scope>
    <source>
        <strain evidence="8">IB182357</strain>
    </source>
</reference>
<feature type="transmembrane region" description="Helical" evidence="7">
    <location>
        <begin position="12"/>
        <end position="32"/>
    </location>
</feature>
<gene>
    <name evidence="8" type="ORF">IC620_12190</name>
</gene>
<dbReference type="InterPro" id="IPR005524">
    <property type="entry name" value="DUF318"/>
</dbReference>
<dbReference type="RefSeq" id="WP_191142315.1">
    <property type="nucleotide sequence ID" value="NZ_JACXAH010000018.1"/>
</dbReference>
<proteinExistence type="inferred from homology"/>
<keyword evidence="3" id="KW-1003">Cell membrane</keyword>
<keyword evidence="6 7" id="KW-0472">Membrane</keyword>
<dbReference type="PANTHER" id="PTHR34184:SF4">
    <property type="entry name" value="UPF0718 PROTEIN YCGR"/>
    <property type="match status" value="1"/>
</dbReference>
<evidence type="ECO:0000256" key="7">
    <source>
        <dbReference type="SAM" id="Phobius"/>
    </source>
</evidence>
<dbReference type="AlphaFoldDB" id="A0A926N6K2"/>
<keyword evidence="4 7" id="KW-0812">Transmembrane</keyword>
<evidence type="ECO:0000256" key="3">
    <source>
        <dbReference type="ARBA" id="ARBA00022475"/>
    </source>
</evidence>
<feature type="transmembrane region" description="Helical" evidence="7">
    <location>
        <begin position="97"/>
        <end position="119"/>
    </location>
</feature>
<protein>
    <submittedName>
        <fullName evidence="8">Permease</fullName>
    </submittedName>
</protein>
<evidence type="ECO:0000256" key="6">
    <source>
        <dbReference type="ARBA" id="ARBA00023136"/>
    </source>
</evidence>
<dbReference type="Pfam" id="PF03773">
    <property type="entry name" value="ArsP_1"/>
    <property type="match status" value="1"/>
</dbReference>
<comment type="subcellular location">
    <subcellularLocation>
        <location evidence="1">Cell membrane</location>
        <topology evidence="1">Multi-pass membrane protein</topology>
    </subcellularLocation>
</comment>
<keyword evidence="5 7" id="KW-1133">Transmembrane helix</keyword>
<evidence type="ECO:0000256" key="4">
    <source>
        <dbReference type="ARBA" id="ARBA00022692"/>
    </source>
</evidence>
<evidence type="ECO:0000313" key="8">
    <source>
        <dbReference type="EMBL" id="MBD1373114.1"/>
    </source>
</evidence>
<evidence type="ECO:0000313" key="9">
    <source>
        <dbReference type="Proteomes" id="UP000661691"/>
    </source>
</evidence>
<dbReference type="Proteomes" id="UP000661691">
    <property type="component" value="Unassembled WGS sequence"/>
</dbReference>
<dbReference type="PANTHER" id="PTHR34184">
    <property type="entry name" value="UPF0718 PROTEIN YCGR"/>
    <property type="match status" value="1"/>
</dbReference>
<feature type="transmembrane region" description="Helical" evidence="7">
    <location>
        <begin position="285"/>
        <end position="305"/>
    </location>
</feature>
<evidence type="ECO:0000256" key="1">
    <source>
        <dbReference type="ARBA" id="ARBA00004651"/>
    </source>
</evidence>
<dbReference type="GO" id="GO:0005886">
    <property type="term" value="C:plasma membrane"/>
    <property type="evidence" value="ECO:0007669"/>
    <property type="project" value="UniProtKB-SubCell"/>
</dbReference>
<sequence length="345" mass="38136">MIKIMRTYAIESISLVILIYLLVSLSIEYTFLDPILSWMINLNLGNLFSLGNLSTIFLSIFIEGLPFILLGVLISSFIQVYIKEETVWKWLPKNPFISIPLSTVLGLFLPICECGIVPVAKKLIQKGFPVYSAFTFLLAAPIINPVTIASTYIAFGESVEMVLLRSSLGAGIAMAMGIIFLWLYHDNKVLRVSKVIPQTDHCTEHQGNCSPPQSKGRLHHALEHSIFEMFNMGKYFVLGALIAATFQTYIGVSVIKQYAEYSGLAVIIMMGLAFGLSICSSADAFIAASFRSVLGTAPILAFLVYGPMMDMKNILMMFDSFKKSVVLTFFIGTTLLTALSIFILL</sequence>
<comment type="similarity">
    <text evidence="2">Belongs to the UPF0718 family.</text>
</comment>
<accession>A0A926N6K2</accession>
<feature type="transmembrane region" description="Helical" evidence="7">
    <location>
        <begin position="261"/>
        <end position="278"/>
    </location>
</feature>
<evidence type="ECO:0000256" key="2">
    <source>
        <dbReference type="ARBA" id="ARBA00006386"/>
    </source>
</evidence>
<keyword evidence="9" id="KW-1185">Reference proteome</keyword>